<keyword evidence="4" id="KW-1185">Reference proteome</keyword>
<dbReference type="OrthoDB" id="3226397at2759"/>
<name>A0A4S4LCM7_9AGAM</name>
<comment type="caution">
    <text evidence="3">The sequence shown here is derived from an EMBL/GenBank/DDBJ whole genome shotgun (WGS) entry which is preliminary data.</text>
</comment>
<gene>
    <name evidence="3" type="ORF">EW145_g2102</name>
</gene>
<organism evidence="3 4">
    <name type="scientific">Phellinidium pouzarii</name>
    <dbReference type="NCBI Taxonomy" id="167371"/>
    <lineage>
        <taxon>Eukaryota</taxon>
        <taxon>Fungi</taxon>
        <taxon>Dikarya</taxon>
        <taxon>Basidiomycota</taxon>
        <taxon>Agaricomycotina</taxon>
        <taxon>Agaricomycetes</taxon>
        <taxon>Hymenochaetales</taxon>
        <taxon>Hymenochaetaceae</taxon>
        <taxon>Phellinidium</taxon>
    </lineage>
</organism>
<keyword evidence="2" id="KW-0812">Transmembrane</keyword>
<feature type="transmembrane region" description="Helical" evidence="2">
    <location>
        <begin position="44"/>
        <end position="61"/>
    </location>
</feature>
<evidence type="ECO:0000256" key="2">
    <source>
        <dbReference type="SAM" id="Phobius"/>
    </source>
</evidence>
<reference evidence="3 4" key="1">
    <citation type="submission" date="2019-02" db="EMBL/GenBank/DDBJ databases">
        <title>Genome sequencing of the rare red list fungi Phellinidium pouzarii.</title>
        <authorList>
            <person name="Buettner E."/>
            <person name="Kellner H."/>
        </authorList>
    </citation>
    <scope>NUCLEOTIDE SEQUENCE [LARGE SCALE GENOMIC DNA]</scope>
    <source>
        <strain evidence="3 4">DSM 108285</strain>
    </source>
</reference>
<evidence type="ECO:0000313" key="3">
    <source>
        <dbReference type="EMBL" id="THH09325.1"/>
    </source>
</evidence>
<protein>
    <submittedName>
        <fullName evidence="3">Uncharacterized protein</fullName>
    </submittedName>
</protein>
<keyword evidence="2" id="KW-1133">Transmembrane helix</keyword>
<accession>A0A4S4LCM7</accession>
<dbReference type="Proteomes" id="UP000308199">
    <property type="component" value="Unassembled WGS sequence"/>
</dbReference>
<keyword evidence="2" id="KW-0472">Membrane</keyword>
<proteinExistence type="predicted"/>
<evidence type="ECO:0000313" key="4">
    <source>
        <dbReference type="Proteomes" id="UP000308199"/>
    </source>
</evidence>
<sequence length="80" mass="8746">MSTPKDRLKKSVEANLTSELPPGSSPAQRTFGQSWLAIPRRTRLFFSCALFGTALVGLWVSDKVEEKLPASKPANTSSRP</sequence>
<dbReference type="AlphaFoldDB" id="A0A4S4LCM7"/>
<feature type="region of interest" description="Disordered" evidence="1">
    <location>
        <begin position="1"/>
        <end position="30"/>
    </location>
</feature>
<dbReference type="EMBL" id="SGPK01000067">
    <property type="protein sequence ID" value="THH09325.1"/>
    <property type="molecule type" value="Genomic_DNA"/>
</dbReference>
<feature type="compositionally biased region" description="Basic and acidic residues" evidence="1">
    <location>
        <begin position="1"/>
        <end position="12"/>
    </location>
</feature>
<evidence type="ECO:0000256" key="1">
    <source>
        <dbReference type="SAM" id="MobiDB-lite"/>
    </source>
</evidence>